<name>A0ABZ1T9Y5_STRVG</name>
<proteinExistence type="predicted"/>
<dbReference type="InterPro" id="IPR014622">
    <property type="entry name" value="UCP036794_erythomycin"/>
</dbReference>
<dbReference type="SUPFAM" id="SSF159501">
    <property type="entry name" value="EreA/ChaN-like"/>
    <property type="match status" value="1"/>
</dbReference>
<evidence type="ECO:0000313" key="2">
    <source>
        <dbReference type="Proteomes" id="UP001432039"/>
    </source>
</evidence>
<dbReference type="InterPro" id="IPR007815">
    <property type="entry name" value="Emycin_Estase"/>
</dbReference>
<dbReference type="CDD" id="cd14728">
    <property type="entry name" value="Ere-like"/>
    <property type="match status" value="1"/>
</dbReference>
<gene>
    <name evidence="1" type="ORF">OG517_10500</name>
</gene>
<dbReference type="Gene3D" id="3.40.1660.10">
    <property type="entry name" value="EreA-like (biosynthetic domain)"/>
    <property type="match status" value="1"/>
</dbReference>
<evidence type="ECO:0000313" key="1">
    <source>
        <dbReference type="EMBL" id="WUQ11828.1"/>
    </source>
</evidence>
<organism evidence="1 2">
    <name type="scientific">Streptomyces virginiae</name>
    <name type="common">Streptomyces cinnamonensis</name>
    <dbReference type="NCBI Taxonomy" id="1961"/>
    <lineage>
        <taxon>Bacteria</taxon>
        <taxon>Bacillati</taxon>
        <taxon>Actinomycetota</taxon>
        <taxon>Actinomycetes</taxon>
        <taxon>Kitasatosporales</taxon>
        <taxon>Streptomycetaceae</taxon>
        <taxon>Streptomyces</taxon>
    </lineage>
</organism>
<keyword evidence="2" id="KW-1185">Reference proteome</keyword>
<dbReference type="RefSeq" id="WP_328961254.1">
    <property type="nucleotide sequence ID" value="NZ_CP108090.1"/>
</dbReference>
<dbReference type="Pfam" id="PF05139">
    <property type="entry name" value="Erythro_esteras"/>
    <property type="match status" value="1"/>
</dbReference>
<dbReference type="PANTHER" id="PTHR31299">
    <property type="entry name" value="ESTERASE, PUTATIVE (AFU_ORTHOLOGUE AFUA_1G05850)-RELATED"/>
    <property type="match status" value="1"/>
</dbReference>
<accession>A0ABZ1T9Y5</accession>
<dbReference type="PIRSF" id="PIRSF036794">
    <property type="entry name" value="UCP_erythr_ester"/>
    <property type="match status" value="1"/>
</dbReference>
<sequence>MSNAIEGWLAAHARTLDTLDPGAPHEDLEPLREVLRDVRIVGLGESTHGTREFFRLKHRVLKFLVRDMGCTALAMEAGESAARAVDAYVCHGVGDPVRLITRLGFWTWRTEEMLDIVEWMRAHNRGVPADRRVRFVGIDPQLAADSVAAVGSYLGQVAPERAADMAELEVLARARPGTGPDPEQRLLHRAQAVAGFLDGNRAKFAELTSPEAVAEAVEHARILCRAADLVTRSLDPGSPQDNVFGVRDRYMAEAVVRLVAGGGDGGTEGPVALWAHNGHIAKGVYGNGVPALGSHLRARFGDGYYALGLLFGKGSFRARSAGRTQGPGVRHRIGTSLRCVEGRLAAAVPGNYYVDLRAADPSSEGARWLREPSAQRSFGAAVPRLTYRFHIAPLTPAEDYDGLAFVSRSTCSRPLPDLDPEKP</sequence>
<dbReference type="EMBL" id="CP108090">
    <property type="protein sequence ID" value="WUQ11828.1"/>
    <property type="molecule type" value="Genomic_DNA"/>
</dbReference>
<reference evidence="1" key="1">
    <citation type="submission" date="2022-10" db="EMBL/GenBank/DDBJ databases">
        <title>The complete genomes of actinobacterial strains from the NBC collection.</title>
        <authorList>
            <person name="Joergensen T.S."/>
            <person name="Alvarez Arevalo M."/>
            <person name="Sterndorff E.B."/>
            <person name="Faurdal D."/>
            <person name="Vuksanovic O."/>
            <person name="Mourched A.-S."/>
            <person name="Charusanti P."/>
            <person name="Shaw S."/>
            <person name="Blin K."/>
            <person name="Weber T."/>
        </authorList>
    </citation>
    <scope>NUCLEOTIDE SEQUENCE</scope>
    <source>
        <strain evidence="1">NBC_00248</strain>
    </source>
</reference>
<dbReference type="PANTHER" id="PTHR31299:SF0">
    <property type="entry name" value="ESTERASE, PUTATIVE (AFU_ORTHOLOGUE AFUA_1G05850)-RELATED"/>
    <property type="match status" value="1"/>
</dbReference>
<protein>
    <submittedName>
        <fullName evidence="1">Erythromycin esterase family protein</fullName>
    </submittedName>
</protein>
<dbReference type="InterPro" id="IPR052036">
    <property type="entry name" value="Hydrolase/PRTase-associated"/>
</dbReference>
<dbReference type="Proteomes" id="UP001432039">
    <property type="component" value="Chromosome"/>
</dbReference>
<dbReference type="Gene3D" id="1.20.1440.30">
    <property type="entry name" value="Biosynthetic Protein domain"/>
    <property type="match status" value="1"/>
</dbReference>
<dbReference type="Gene3D" id="3.30.1870.10">
    <property type="entry name" value="EreA-like, domain 2"/>
    <property type="match status" value="1"/>
</dbReference>